<comment type="cofactor">
    <cofactor evidence="9">
        <name>pyruvate</name>
        <dbReference type="ChEBI" id="CHEBI:15361"/>
    </cofactor>
    <text evidence="9">Binds 1 pyruvoyl group covalently per subunit.</text>
</comment>
<dbReference type="GO" id="GO:0015940">
    <property type="term" value="P:pantothenate biosynthetic process"/>
    <property type="evidence" value="ECO:0007669"/>
    <property type="project" value="UniProtKB-UniRule"/>
</dbReference>
<dbReference type="PATRIC" id="fig|45067.4.peg.2339"/>
<keyword evidence="5 9" id="KW-0865">Zymogen</keyword>
<comment type="similarity">
    <text evidence="9">Belongs to the PanD family.</text>
</comment>
<sequence length="151" mass="16785">MLSFFLLVCSELDFLIIIEVGCPMFYRKMLKSKIHRAQVTHADLEYEGSITIAPELLAAADILPNEAVNVWNVTAGTRFETYAIAGEKNSTSICVNGAAAHLVTPGDIIIIASFIQIQEEFCHQHKPIVIFVDERNQLKEVRPEIIGCQPA</sequence>
<keyword evidence="10" id="KW-0812">Transmembrane</keyword>
<feature type="active site" description="Proton donor" evidence="9">
    <location>
        <position position="82"/>
    </location>
</feature>
<feature type="transmembrane region" description="Helical" evidence="10">
    <location>
        <begin position="6"/>
        <end position="26"/>
    </location>
</feature>
<dbReference type="NCBIfam" id="TIGR00223">
    <property type="entry name" value="panD"/>
    <property type="match status" value="1"/>
</dbReference>
<evidence type="ECO:0000256" key="8">
    <source>
        <dbReference type="ARBA" id="ARBA00023317"/>
    </source>
</evidence>
<name>A0A0W0VG54_9GAMM</name>
<dbReference type="CDD" id="cd06919">
    <property type="entry name" value="Asp_decarbox"/>
    <property type="match status" value="1"/>
</dbReference>
<keyword evidence="12" id="KW-1185">Reference proteome</keyword>
<keyword evidence="3 9" id="KW-0210">Decarboxylase</keyword>
<dbReference type="GO" id="GO:0005829">
    <property type="term" value="C:cytosol"/>
    <property type="evidence" value="ECO:0007669"/>
    <property type="project" value="TreeGrafter"/>
</dbReference>
<feature type="active site" description="Schiff-base intermediate with substrate; via pyruvic acid" evidence="9">
    <location>
        <position position="49"/>
    </location>
</feature>
<keyword evidence="1 9" id="KW-0963">Cytoplasm</keyword>
<keyword evidence="4 9" id="KW-0068">Autocatalytic cleavage</keyword>
<reference evidence="11 12" key="1">
    <citation type="submission" date="2015-11" db="EMBL/GenBank/DDBJ databases">
        <title>Genomic analysis of 38 Legionella species identifies large and diverse effector repertoires.</title>
        <authorList>
            <person name="Burstein D."/>
            <person name="Amaro F."/>
            <person name="Zusman T."/>
            <person name="Lifshitz Z."/>
            <person name="Cohen O."/>
            <person name="Gilbert J.A."/>
            <person name="Pupko T."/>
            <person name="Shuman H.A."/>
            <person name="Segal G."/>
        </authorList>
    </citation>
    <scope>NUCLEOTIDE SEQUENCE [LARGE SCALE GENOMIC DNA]</scope>
    <source>
        <strain evidence="11 12">ATCC 49751</strain>
    </source>
</reference>
<dbReference type="PANTHER" id="PTHR21012:SF0">
    <property type="entry name" value="ASPARTATE 1-DECARBOXYLASE"/>
    <property type="match status" value="1"/>
</dbReference>
<dbReference type="Proteomes" id="UP000054869">
    <property type="component" value="Unassembled WGS sequence"/>
</dbReference>
<keyword evidence="10" id="KW-1133">Transmembrane helix</keyword>
<evidence type="ECO:0000256" key="5">
    <source>
        <dbReference type="ARBA" id="ARBA00023145"/>
    </source>
</evidence>
<evidence type="ECO:0000313" key="12">
    <source>
        <dbReference type="Proteomes" id="UP000054869"/>
    </source>
</evidence>
<evidence type="ECO:0000256" key="1">
    <source>
        <dbReference type="ARBA" id="ARBA00022490"/>
    </source>
</evidence>
<dbReference type="UniPathway" id="UPA00028">
    <property type="reaction ID" value="UER00002"/>
</dbReference>
<dbReference type="HAMAP" id="MF_00446">
    <property type="entry name" value="PanD"/>
    <property type="match status" value="1"/>
</dbReference>
<feature type="binding site" evidence="9">
    <location>
        <begin position="97"/>
        <end position="99"/>
    </location>
    <ligand>
        <name>substrate</name>
    </ligand>
</feature>
<dbReference type="STRING" id="45067.Llan_2228"/>
<feature type="chain" id="PRO_5015366898" description="Aspartate 1-decarboxylase beta chain" evidence="9">
    <location>
        <begin position="1"/>
        <end position="48"/>
    </location>
</feature>
<accession>A0A0W0VG54</accession>
<proteinExistence type="inferred from homology"/>
<evidence type="ECO:0000256" key="10">
    <source>
        <dbReference type="SAM" id="Phobius"/>
    </source>
</evidence>
<dbReference type="InterPro" id="IPR009010">
    <property type="entry name" value="Asp_de-COase-like_dom_sf"/>
</dbReference>
<comment type="PTM">
    <text evidence="9">Is synthesized initially as an inactive proenzyme, which is activated by self-cleavage at a specific serine bond to produce a beta-subunit with a hydroxyl group at its C-terminus and an alpha-subunit with a pyruvoyl group at its N-terminus.</text>
</comment>
<evidence type="ECO:0000313" key="11">
    <source>
        <dbReference type="EMBL" id="KTD19157.1"/>
    </source>
</evidence>
<dbReference type="InterPro" id="IPR003190">
    <property type="entry name" value="Asp_decarbox"/>
</dbReference>
<evidence type="ECO:0000256" key="7">
    <source>
        <dbReference type="ARBA" id="ARBA00023270"/>
    </source>
</evidence>
<comment type="pathway">
    <text evidence="9">Cofactor biosynthesis; (R)-pantothenate biosynthesis; beta-alanine from L-aspartate: step 1/1.</text>
</comment>
<keyword evidence="6 9" id="KW-0456">Lyase</keyword>
<evidence type="ECO:0000256" key="6">
    <source>
        <dbReference type="ARBA" id="ARBA00023239"/>
    </source>
</evidence>
<keyword evidence="10" id="KW-0472">Membrane</keyword>
<evidence type="ECO:0000256" key="9">
    <source>
        <dbReference type="HAMAP-Rule" id="MF_00446"/>
    </source>
</evidence>
<evidence type="ECO:0000256" key="2">
    <source>
        <dbReference type="ARBA" id="ARBA00022655"/>
    </source>
</evidence>
<feature type="modified residue" description="Pyruvic acid (Ser)" evidence="9">
    <location>
        <position position="49"/>
    </location>
</feature>
<dbReference type="SUPFAM" id="SSF50692">
    <property type="entry name" value="ADC-like"/>
    <property type="match status" value="1"/>
</dbReference>
<comment type="caution">
    <text evidence="11">The sequence shown here is derived from an EMBL/GenBank/DDBJ whole genome shotgun (WGS) entry which is preliminary data.</text>
</comment>
<feature type="chain" id="PRO_5015366897" description="Aspartate 1-decarboxylase alpha chain" evidence="9">
    <location>
        <begin position="49"/>
        <end position="151"/>
    </location>
</feature>
<keyword evidence="7 9" id="KW-0704">Schiff base</keyword>
<dbReference type="AlphaFoldDB" id="A0A0W0VG54"/>
<comment type="function">
    <text evidence="9">Catalyzes the pyruvoyl-dependent decarboxylation of aspartate to produce beta-alanine.</text>
</comment>
<dbReference type="Gene3D" id="2.40.40.20">
    <property type="match status" value="1"/>
</dbReference>
<dbReference type="GO" id="GO:0004068">
    <property type="term" value="F:aspartate 1-decarboxylase activity"/>
    <property type="evidence" value="ECO:0007669"/>
    <property type="project" value="UniProtKB-UniRule"/>
</dbReference>
<evidence type="ECO:0000256" key="4">
    <source>
        <dbReference type="ARBA" id="ARBA00022813"/>
    </source>
</evidence>
<dbReference type="Pfam" id="PF02261">
    <property type="entry name" value="Asp_decarbox"/>
    <property type="match status" value="1"/>
</dbReference>
<keyword evidence="2 9" id="KW-0566">Pantothenate biosynthesis</keyword>
<comment type="subunit">
    <text evidence="9">Heterooctamer of four alpha and four beta subunits.</text>
</comment>
<dbReference type="PANTHER" id="PTHR21012">
    <property type="entry name" value="ASPARTATE 1-DECARBOXYLASE"/>
    <property type="match status" value="1"/>
</dbReference>
<gene>
    <name evidence="9 11" type="primary">panD</name>
    <name evidence="11" type="ORF">Llan_2228</name>
</gene>
<organism evidence="11 12">
    <name type="scientific">Legionella lansingensis</name>
    <dbReference type="NCBI Taxonomy" id="45067"/>
    <lineage>
        <taxon>Bacteria</taxon>
        <taxon>Pseudomonadati</taxon>
        <taxon>Pseudomonadota</taxon>
        <taxon>Gammaproteobacteria</taxon>
        <taxon>Legionellales</taxon>
        <taxon>Legionellaceae</taxon>
        <taxon>Legionella</taxon>
    </lineage>
</organism>
<protein>
    <recommendedName>
        <fullName evidence="9">Aspartate 1-decarboxylase</fullName>
        <ecNumber evidence="9">4.1.1.11</ecNumber>
    </recommendedName>
    <alternativeName>
        <fullName evidence="9">Aspartate alpha-decarboxylase</fullName>
    </alternativeName>
    <component>
        <recommendedName>
            <fullName evidence="9">Aspartate 1-decarboxylase beta chain</fullName>
        </recommendedName>
    </component>
    <component>
        <recommendedName>
            <fullName evidence="9">Aspartate 1-decarboxylase alpha chain</fullName>
        </recommendedName>
    </component>
</protein>
<comment type="catalytic activity">
    <reaction evidence="9">
        <text>L-aspartate + H(+) = beta-alanine + CO2</text>
        <dbReference type="Rhea" id="RHEA:19497"/>
        <dbReference type="ChEBI" id="CHEBI:15378"/>
        <dbReference type="ChEBI" id="CHEBI:16526"/>
        <dbReference type="ChEBI" id="CHEBI:29991"/>
        <dbReference type="ChEBI" id="CHEBI:57966"/>
        <dbReference type="EC" id="4.1.1.11"/>
    </reaction>
</comment>
<dbReference type="GO" id="GO:0006523">
    <property type="term" value="P:alanine biosynthetic process"/>
    <property type="evidence" value="ECO:0007669"/>
    <property type="project" value="InterPro"/>
</dbReference>
<dbReference type="eggNOG" id="COG0853">
    <property type="taxonomic scope" value="Bacteria"/>
</dbReference>
<dbReference type="EC" id="4.1.1.11" evidence="9"/>
<comment type="subcellular location">
    <subcellularLocation>
        <location evidence="9">Cytoplasm</location>
    </subcellularLocation>
</comment>
<keyword evidence="8 9" id="KW-0670">Pyruvate</keyword>
<feature type="binding site" evidence="9">
    <location>
        <position position="81"/>
    </location>
    <ligand>
        <name>substrate</name>
    </ligand>
</feature>
<evidence type="ECO:0000256" key="3">
    <source>
        <dbReference type="ARBA" id="ARBA00022793"/>
    </source>
</evidence>
<dbReference type="EMBL" id="LNYI01000055">
    <property type="protein sequence ID" value="KTD19157.1"/>
    <property type="molecule type" value="Genomic_DNA"/>
</dbReference>